<keyword evidence="3" id="KW-1185">Reference proteome</keyword>
<evidence type="ECO:0000313" key="3">
    <source>
        <dbReference type="Proteomes" id="UP000250140"/>
    </source>
</evidence>
<sequence>MPQLAGEVSLLTLFADIHYFFGPPTSKTPHHRFDKTSYVYLYHNPMQQRGRIEIANHAGTPEQDAFMGYMDSVRVEQSYKHPTLFTITIDGYRSQNGSTPSSPQQDMSQWHLPAPDPRNDGRYMYRLHTIDMYFWTSEDSALFLDSLRRVLPAHQLQILEAPAAHSEHRDTMSPVVEKLEQAAISKPYPSRSASISTTQSFNGPPTALTPASSGAGRSQTAEAPASFAPMAYNPAAPAAPEPIAHREKTPPPPDAEGGTGLAAAAVHDNYGQYGAPPTQGSFAPQPTMRQPYMPGPTSRQPIQSFPGPPAVGLQRSNTSGSFFPPPPPPQGSNSAGPPQGQQYAQSFAPPPQDSASQYGRNGTPPQPGLQRQATMPASYSQYANYPGSPGHAPLQSPGLPPTPGHAPLQSPGYPPAPAYAPSASPGAPAGGYGQYQYGQPQAIPEAYQIHNQLYRPTEAEAKGHGKKPVGAGPGQQPGRLEQRADKLEKGMGRFLKKLEKF</sequence>
<feature type="region of interest" description="Disordered" evidence="1">
    <location>
        <begin position="453"/>
        <end position="483"/>
    </location>
</feature>
<dbReference type="AlphaFoldDB" id="A0A8E2ESC1"/>
<accession>A0A8E2ESC1</accession>
<organism evidence="2 3">
    <name type="scientific">Glonium stellatum</name>
    <dbReference type="NCBI Taxonomy" id="574774"/>
    <lineage>
        <taxon>Eukaryota</taxon>
        <taxon>Fungi</taxon>
        <taxon>Dikarya</taxon>
        <taxon>Ascomycota</taxon>
        <taxon>Pezizomycotina</taxon>
        <taxon>Dothideomycetes</taxon>
        <taxon>Pleosporomycetidae</taxon>
        <taxon>Gloniales</taxon>
        <taxon>Gloniaceae</taxon>
        <taxon>Glonium</taxon>
    </lineage>
</organism>
<feature type="compositionally biased region" description="Low complexity" evidence="1">
    <location>
        <begin position="331"/>
        <end position="342"/>
    </location>
</feature>
<feature type="compositionally biased region" description="Polar residues" evidence="1">
    <location>
        <begin position="369"/>
        <end position="383"/>
    </location>
</feature>
<evidence type="ECO:0008006" key="4">
    <source>
        <dbReference type="Google" id="ProtNLM"/>
    </source>
</evidence>
<name>A0A8E2ESC1_9PEZI</name>
<feature type="compositionally biased region" description="Polar residues" evidence="1">
    <location>
        <begin position="278"/>
        <end position="288"/>
    </location>
</feature>
<feature type="compositionally biased region" description="Low complexity" evidence="1">
    <location>
        <begin position="228"/>
        <end position="242"/>
    </location>
</feature>
<gene>
    <name evidence="2" type="ORF">AOQ84DRAFT_325070</name>
</gene>
<dbReference type="Proteomes" id="UP000250140">
    <property type="component" value="Unassembled WGS sequence"/>
</dbReference>
<evidence type="ECO:0000313" key="2">
    <source>
        <dbReference type="EMBL" id="OCL03939.1"/>
    </source>
</evidence>
<feature type="compositionally biased region" description="Polar residues" evidence="1">
    <location>
        <begin position="191"/>
        <end position="221"/>
    </location>
</feature>
<protein>
    <recommendedName>
        <fullName evidence="4">RNA recognition motif-containing protein</fullName>
    </recommendedName>
</protein>
<evidence type="ECO:0000256" key="1">
    <source>
        <dbReference type="SAM" id="MobiDB-lite"/>
    </source>
</evidence>
<proteinExistence type="predicted"/>
<reference evidence="2 3" key="1">
    <citation type="journal article" date="2016" name="Nat. Commun.">
        <title>Ectomycorrhizal ecology is imprinted in the genome of the dominant symbiotic fungus Cenococcum geophilum.</title>
        <authorList>
            <consortium name="DOE Joint Genome Institute"/>
            <person name="Peter M."/>
            <person name="Kohler A."/>
            <person name="Ohm R.A."/>
            <person name="Kuo A."/>
            <person name="Krutzmann J."/>
            <person name="Morin E."/>
            <person name="Arend M."/>
            <person name="Barry K.W."/>
            <person name="Binder M."/>
            <person name="Choi C."/>
            <person name="Clum A."/>
            <person name="Copeland A."/>
            <person name="Grisel N."/>
            <person name="Haridas S."/>
            <person name="Kipfer T."/>
            <person name="LaButti K."/>
            <person name="Lindquist E."/>
            <person name="Lipzen A."/>
            <person name="Maire R."/>
            <person name="Meier B."/>
            <person name="Mihaltcheva S."/>
            <person name="Molinier V."/>
            <person name="Murat C."/>
            <person name="Poggeler S."/>
            <person name="Quandt C.A."/>
            <person name="Sperisen C."/>
            <person name="Tritt A."/>
            <person name="Tisserant E."/>
            <person name="Crous P.W."/>
            <person name="Henrissat B."/>
            <person name="Nehls U."/>
            <person name="Egli S."/>
            <person name="Spatafora J.W."/>
            <person name="Grigoriev I.V."/>
            <person name="Martin F.M."/>
        </authorList>
    </citation>
    <scope>NUCLEOTIDE SEQUENCE [LARGE SCALE GENOMIC DNA]</scope>
    <source>
        <strain evidence="2 3">CBS 207.34</strain>
    </source>
</reference>
<dbReference type="EMBL" id="KV750652">
    <property type="protein sequence ID" value="OCL03939.1"/>
    <property type="molecule type" value="Genomic_DNA"/>
</dbReference>
<dbReference type="OrthoDB" id="5408296at2759"/>
<feature type="region of interest" description="Disordered" evidence="1">
    <location>
        <begin position="186"/>
        <end position="437"/>
    </location>
</feature>